<feature type="domain" description="PPPDE" evidence="4">
    <location>
        <begin position="4"/>
        <end position="149"/>
    </location>
</feature>
<evidence type="ECO:0000313" key="5">
    <source>
        <dbReference type="EMBL" id="RWS08864.1"/>
    </source>
</evidence>
<dbReference type="Proteomes" id="UP000285301">
    <property type="component" value="Unassembled WGS sequence"/>
</dbReference>
<accession>A0A3S3S466</accession>
<protein>
    <submittedName>
        <fullName evidence="5">Desumoylating isopeptidase 2-like protein</fullName>
    </submittedName>
</protein>
<dbReference type="OrthoDB" id="412286at2759"/>
<evidence type="ECO:0000256" key="2">
    <source>
        <dbReference type="ARBA" id="ARBA00022670"/>
    </source>
</evidence>
<dbReference type="STRING" id="1965070.A0A3S3S466"/>
<name>A0A3S3S466_9ACAR</name>
<evidence type="ECO:0000256" key="3">
    <source>
        <dbReference type="ARBA" id="ARBA00022801"/>
    </source>
</evidence>
<evidence type="ECO:0000313" key="6">
    <source>
        <dbReference type="Proteomes" id="UP000285301"/>
    </source>
</evidence>
<dbReference type="PANTHER" id="PTHR12378">
    <property type="entry name" value="DESUMOYLATING ISOPEPTIDASE"/>
    <property type="match status" value="1"/>
</dbReference>
<gene>
    <name evidence="5" type="ORF">B4U79_12196</name>
</gene>
<dbReference type="EMBL" id="NCKU01002748">
    <property type="protein sequence ID" value="RWS08864.1"/>
    <property type="molecule type" value="Genomic_DNA"/>
</dbReference>
<dbReference type="Pfam" id="PF05903">
    <property type="entry name" value="Peptidase_C97"/>
    <property type="match status" value="1"/>
</dbReference>
<evidence type="ECO:0000259" key="4">
    <source>
        <dbReference type="PROSITE" id="PS51858"/>
    </source>
</evidence>
<sequence>MAREQVKVNVYDMCSFNSYISALGVGVYHSGIHVYSTEYGYGGHPFDFTGVFEIDPRDEEALGEDTFKFRETLLIGYTDFTDDEVREIVQQIGNEFKGDQYHLLHKNCNHFTDTVCKTLCGKGIPSWINRLAYISTCVPFLERCLPKEFLTPIILEENIREKVMQSSENYTQSIELNESQDLESRQRAQRRSEQKFFLNSTSKRHSLL</sequence>
<dbReference type="GO" id="GO:0016579">
    <property type="term" value="P:protein deubiquitination"/>
    <property type="evidence" value="ECO:0007669"/>
    <property type="project" value="TreeGrafter"/>
</dbReference>
<comment type="similarity">
    <text evidence="1">Belongs to the DeSI family.</text>
</comment>
<keyword evidence="6" id="KW-1185">Reference proteome</keyword>
<dbReference type="GO" id="GO:0101005">
    <property type="term" value="F:deubiquitinase activity"/>
    <property type="evidence" value="ECO:0007669"/>
    <property type="project" value="TreeGrafter"/>
</dbReference>
<dbReference type="AlphaFoldDB" id="A0A3S3S466"/>
<keyword evidence="3" id="KW-0378">Hydrolase</keyword>
<dbReference type="PANTHER" id="PTHR12378:SF80">
    <property type="entry name" value="IP06716P-RELATED"/>
    <property type="match status" value="1"/>
</dbReference>
<dbReference type="InterPro" id="IPR042266">
    <property type="entry name" value="PPPDE_sf"/>
</dbReference>
<dbReference type="InterPro" id="IPR008580">
    <property type="entry name" value="PPPDE_dom"/>
</dbReference>
<dbReference type="PROSITE" id="PS51858">
    <property type="entry name" value="PPPDE"/>
    <property type="match status" value="1"/>
</dbReference>
<proteinExistence type="inferred from homology"/>
<reference evidence="5 6" key="1">
    <citation type="journal article" date="2018" name="Gigascience">
        <title>Genomes of trombidid mites reveal novel predicted allergens and laterally-transferred genes associated with secondary metabolism.</title>
        <authorList>
            <person name="Dong X."/>
            <person name="Chaisiri K."/>
            <person name="Xia D."/>
            <person name="Armstrong S.D."/>
            <person name="Fang Y."/>
            <person name="Donnelly M.J."/>
            <person name="Kadowaki T."/>
            <person name="McGarry J.W."/>
            <person name="Darby A.C."/>
            <person name="Makepeace B.L."/>
        </authorList>
    </citation>
    <scope>NUCLEOTIDE SEQUENCE [LARGE SCALE GENOMIC DNA]</scope>
    <source>
        <strain evidence="5">UoL-WK</strain>
    </source>
</reference>
<keyword evidence="2" id="KW-0645">Protease</keyword>
<comment type="caution">
    <text evidence="5">The sequence shown here is derived from an EMBL/GenBank/DDBJ whole genome shotgun (WGS) entry which is preliminary data.</text>
</comment>
<dbReference type="Gene3D" id="3.90.1720.30">
    <property type="entry name" value="PPPDE domains"/>
    <property type="match status" value="1"/>
</dbReference>
<dbReference type="GO" id="GO:0006508">
    <property type="term" value="P:proteolysis"/>
    <property type="evidence" value="ECO:0007669"/>
    <property type="project" value="UniProtKB-KW"/>
</dbReference>
<evidence type="ECO:0000256" key="1">
    <source>
        <dbReference type="ARBA" id="ARBA00008140"/>
    </source>
</evidence>
<organism evidence="5 6">
    <name type="scientific">Dinothrombium tinctorium</name>
    <dbReference type="NCBI Taxonomy" id="1965070"/>
    <lineage>
        <taxon>Eukaryota</taxon>
        <taxon>Metazoa</taxon>
        <taxon>Ecdysozoa</taxon>
        <taxon>Arthropoda</taxon>
        <taxon>Chelicerata</taxon>
        <taxon>Arachnida</taxon>
        <taxon>Acari</taxon>
        <taxon>Acariformes</taxon>
        <taxon>Trombidiformes</taxon>
        <taxon>Prostigmata</taxon>
        <taxon>Anystina</taxon>
        <taxon>Parasitengona</taxon>
        <taxon>Trombidioidea</taxon>
        <taxon>Trombidiidae</taxon>
        <taxon>Dinothrombium</taxon>
    </lineage>
</organism>
<dbReference type="SMART" id="SM01179">
    <property type="entry name" value="DUF862"/>
    <property type="match status" value="1"/>
</dbReference>